<accession>A0AAQ4CR04</accession>
<sequence length="114" mass="12373">MSYPEGNILVTTAETIPGYTIVEVLGVVVGITVRSRGLGGNLMAALRSIVGGEIKEFVEMAEQARMQALMRMIDRARELGANAVINIRFDSNELNQSMDEIIAYGTAVRVVKNS</sequence>
<dbReference type="RefSeq" id="WP_229572151.1">
    <property type="nucleotide sequence ID" value="NZ_AP025226.1"/>
</dbReference>
<gene>
    <name evidence="3" type="ORF">SACC_12520</name>
</gene>
<evidence type="ECO:0000256" key="1">
    <source>
        <dbReference type="ARBA" id="ARBA00010751"/>
    </source>
</evidence>
<dbReference type="PANTHER" id="PTHR34068">
    <property type="entry name" value="UPF0145 PROTEIN YBJQ"/>
    <property type="match status" value="1"/>
</dbReference>
<organism evidence="3 4">
    <name type="scientific">Saccharolobus caldissimus</name>
    <dbReference type="NCBI Taxonomy" id="1702097"/>
    <lineage>
        <taxon>Archaea</taxon>
        <taxon>Thermoproteota</taxon>
        <taxon>Thermoprotei</taxon>
        <taxon>Sulfolobales</taxon>
        <taxon>Sulfolobaceae</taxon>
        <taxon>Saccharolobus</taxon>
    </lineage>
</organism>
<dbReference type="SUPFAM" id="SSF117782">
    <property type="entry name" value="YbjQ-like"/>
    <property type="match status" value="1"/>
</dbReference>
<keyword evidence="4" id="KW-1185">Reference proteome</keyword>
<dbReference type="EMBL" id="AP025226">
    <property type="protein sequence ID" value="BDB98235.1"/>
    <property type="molecule type" value="Genomic_DNA"/>
</dbReference>
<evidence type="ECO:0000256" key="2">
    <source>
        <dbReference type="HAMAP-Rule" id="MF_00338"/>
    </source>
</evidence>
<dbReference type="InterPro" id="IPR002765">
    <property type="entry name" value="UPF0145_YbjQ-like"/>
</dbReference>
<reference evidence="3 4" key="1">
    <citation type="journal article" date="2022" name="Microbiol. Resour. Announc.">
        <title>Complete Genome Sequence of the Hyperthermophilic and Acidophilic Archaeon Saccharolobus caldissimus Strain HS-3T.</title>
        <authorList>
            <person name="Sakai H.D."/>
            <person name="Kurosawa N."/>
        </authorList>
    </citation>
    <scope>NUCLEOTIDE SEQUENCE [LARGE SCALE GENOMIC DNA]</scope>
    <source>
        <strain evidence="3 4">JCM32116</strain>
    </source>
</reference>
<protein>
    <recommendedName>
        <fullName evidence="2">UPF0145 protein SACC_12520</fullName>
    </recommendedName>
</protein>
<name>A0AAQ4CR04_9CREN</name>
<dbReference type="Gene3D" id="3.30.110.70">
    <property type="entry name" value="Hypothetical protein apc22750. Chain B"/>
    <property type="match status" value="1"/>
</dbReference>
<comment type="similarity">
    <text evidence="1 2">Belongs to the UPF0145 family.</text>
</comment>
<dbReference type="HAMAP" id="MF_00338">
    <property type="entry name" value="UPF0145"/>
    <property type="match status" value="1"/>
</dbReference>
<proteinExistence type="inferred from homology"/>
<dbReference type="GeneID" id="68865991"/>
<evidence type="ECO:0000313" key="4">
    <source>
        <dbReference type="Proteomes" id="UP001319921"/>
    </source>
</evidence>
<dbReference type="KEGG" id="scas:SACC_12520"/>
<dbReference type="Proteomes" id="UP001319921">
    <property type="component" value="Chromosome"/>
</dbReference>
<evidence type="ECO:0000313" key="3">
    <source>
        <dbReference type="EMBL" id="BDB98235.1"/>
    </source>
</evidence>
<dbReference type="InterPro" id="IPR035439">
    <property type="entry name" value="UPF0145_dom_sf"/>
</dbReference>
<dbReference type="PANTHER" id="PTHR34068:SF2">
    <property type="entry name" value="UPF0145 PROTEIN SCO3412"/>
    <property type="match status" value="1"/>
</dbReference>
<dbReference type="AlphaFoldDB" id="A0AAQ4CR04"/>
<dbReference type="Pfam" id="PF01906">
    <property type="entry name" value="YbjQ_1"/>
    <property type="match status" value="1"/>
</dbReference>